<organism evidence="7 8">
    <name type="scientific">Salinispira pacifica</name>
    <dbReference type="NCBI Taxonomy" id="1307761"/>
    <lineage>
        <taxon>Bacteria</taxon>
        <taxon>Pseudomonadati</taxon>
        <taxon>Spirochaetota</taxon>
        <taxon>Spirochaetia</taxon>
        <taxon>Spirochaetales</taxon>
        <taxon>Spirochaetaceae</taxon>
        <taxon>Salinispira</taxon>
    </lineage>
</organism>
<dbReference type="PANTHER" id="PTHR24422:SF19">
    <property type="entry name" value="CHEMOTAXIS PROTEIN METHYLTRANSFERASE"/>
    <property type="match status" value="1"/>
</dbReference>
<dbReference type="Gene3D" id="3.40.50.150">
    <property type="entry name" value="Vaccinia Virus protein VP39"/>
    <property type="match status" value="1"/>
</dbReference>
<sequence length="279" mass="32458">MGGIVSIQKHEFQEISSMVYSNFGIHLTEKKMSLVQGRLNKVLREKGYDSFSRYFQDIKTDDTGMMLIELIDKISTNHTYFFRETGHFELLNSHILNDIDQRFLNGDPAAYRMWCAGCATGEEAYTLAMVLREHFPGLPEKPRHPLILATDISTKALGAAIRGRYEKKKLEMVPNHLVNKYFTAHSDGGYMAKDSLKNLILFKRLNFIDDQFPFKGRFHVIFCRNVMIYFDQDTRRNLVKKFHDFLVPRGYLCIGHSESITRTNTEFEFIAPAAYQRRM</sequence>
<name>V5WJQ3_9SPIO</name>
<evidence type="ECO:0000259" key="6">
    <source>
        <dbReference type="PROSITE" id="PS50123"/>
    </source>
</evidence>
<dbReference type="Gene3D" id="1.10.155.10">
    <property type="entry name" value="Chemotaxis receptor methyltransferase CheR, N-terminal domain"/>
    <property type="match status" value="1"/>
</dbReference>
<feature type="domain" description="CheR-type methyltransferase" evidence="6">
    <location>
        <begin position="1"/>
        <end position="279"/>
    </location>
</feature>
<dbReference type="Pfam" id="PF01739">
    <property type="entry name" value="CheR"/>
    <property type="match status" value="1"/>
</dbReference>
<evidence type="ECO:0000256" key="1">
    <source>
        <dbReference type="ARBA" id="ARBA00001541"/>
    </source>
</evidence>
<dbReference type="PROSITE" id="PS50123">
    <property type="entry name" value="CHER"/>
    <property type="match status" value="1"/>
</dbReference>
<dbReference type="PRINTS" id="PR00996">
    <property type="entry name" value="CHERMTFRASE"/>
</dbReference>
<dbReference type="KEGG" id="slr:L21SP2_2533"/>
<dbReference type="Pfam" id="PF03705">
    <property type="entry name" value="CheR_N"/>
    <property type="match status" value="1"/>
</dbReference>
<dbReference type="InterPro" id="IPR029063">
    <property type="entry name" value="SAM-dependent_MTases_sf"/>
</dbReference>
<dbReference type="SUPFAM" id="SSF53335">
    <property type="entry name" value="S-adenosyl-L-methionine-dependent methyltransferases"/>
    <property type="match status" value="1"/>
</dbReference>
<dbReference type="SUPFAM" id="SSF47757">
    <property type="entry name" value="Chemotaxis receptor methyltransferase CheR, N-terminal domain"/>
    <property type="match status" value="1"/>
</dbReference>
<dbReference type="OrthoDB" id="9816309at2"/>
<dbReference type="STRING" id="1307761.L21SP2_2533"/>
<protein>
    <recommendedName>
        <fullName evidence="2">protein-glutamate O-methyltransferase</fullName>
        <ecNumber evidence="2">2.1.1.80</ecNumber>
    </recommendedName>
</protein>
<evidence type="ECO:0000256" key="5">
    <source>
        <dbReference type="ARBA" id="ARBA00022691"/>
    </source>
</evidence>
<evidence type="ECO:0000313" key="7">
    <source>
        <dbReference type="EMBL" id="AHC15885.1"/>
    </source>
</evidence>
<gene>
    <name evidence="7" type="ORF">L21SP2_2533</name>
</gene>
<dbReference type="SMART" id="SM00138">
    <property type="entry name" value="MeTrc"/>
    <property type="match status" value="1"/>
</dbReference>
<evidence type="ECO:0000313" key="8">
    <source>
        <dbReference type="Proteomes" id="UP000018680"/>
    </source>
</evidence>
<dbReference type="EC" id="2.1.1.80" evidence="2"/>
<keyword evidence="3 7" id="KW-0489">Methyltransferase</keyword>
<proteinExistence type="predicted"/>
<dbReference type="AlphaFoldDB" id="V5WJQ3"/>
<comment type="catalytic activity">
    <reaction evidence="1">
        <text>L-glutamyl-[protein] + S-adenosyl-L-methionine = [protein]-L-glutamate 5-O-methyl ester + S-adenosyl-L-homocysteine</text>
        <dbReference type="Rhea" id="RHEA:24452"/>
        <dbReference type="Rhea" id="RHEA-COMP:10208"/>
        <dbReference type="Rhea" id="RHEA-COMP:10311"/>
        <dbReference type="ChEBI" id="CHEBI:29973"/>
        <dbReference type="ChEBI" id="CHEBI:57856"/>
        <dbReference type="ChEBI" id="CHEBI:59789"/>
        <dbReference type="ChEBI" id="CHEBI:82795"/>
        <dbReference type="EC" id="2.1.1.80"/>
    </reaction>
</comment>
<dbReference type="InterPro" id="IPR022642">
    <property type="entry name" value="CheR_C"/>
</dbReference>
<dbReference type="EMBL" id="CP006939">
    <property type="protein sequence ID" value="AHC15885.1"/>
    <property type="molecule type" value="Genomic_DNA"/>
</dbReference>
<dbReference type="InterPro" id="IPR000780">
    <property type="entry name" value="CheR_MeTrfase"/>
</dbReference>
<accession>V5WJQ3</accession>
<dbReference type="eggNOG" id="COG1352">
    <property type="taxonomic scope" value="Bacteria"/>
</dbReference>
<dbReference type="GO" id="GO:0008983">
    <property type="term" value="F:protein-glutamate O-methyltransferase activity"/>
    <property type="evidence" value="ECO:0007669"/>
    <property type="project" value="UniProtKB-EC"/>
</dbReference>
<dbReference type="InterPro" id="IPR036804">
    <property type="entry name" value="CheR_N_sf"/>
</dbReference>
<keyword evidence="8" id="KW-1185">Reference proteome</keyword>
<keyword evidence="5" id="KW-0949">S-adenosyl-L-methionine</keyword>
<dbReference type="Proteomes" id="UP000018680">
    <property type="component" value="Chromosome"/>
</dbReference>
<evidence type="ECO:0000256" key="4">
    <source>
        <dbReference type="ARBA" id="ARBA00022679"/>
    </source>
</evidence>
<keyword evidence="4 7" id="KW-0808">Transferase</keyword>
<dbReference type="GO" id="GO:0032259">
    <property type="term" value="P:methylation"/>
    <property type="evidence" value="ECO:0007669"/>
    <property type="project" value="UniProtKB-KW"/>
</dbReference>
<dbReference type="HOGENOM" id="CLU_025854_0_0_12"/>
<dbReference type="PATRIC" id="fig|1307761.3.peg.2525"/>
<evidence type="ECO:0000256" key="3">
    <source>
        <dbReference type="ARBA" id="ARBA00022603"/>
    </source>
</evidence>
<evidence type="ECO:0000256" key="2">
    <source>
        <dbReference type="ARBA" id="ARBA00012534"/>
    </source>
</evidence>
<dbReference type="InterPro" id="IPR026024">
    <property type="entry name" value="Chemotaxis_MeTrfase_CheR"/>
</dbReference>
<dbReference type="InterPro" id="IPR050903">
    <property type="entry name" value="Bact_Chemotaxis_MeTrfase"/>
</dbReference>
<dbReference type="PIRSF" id="PIRSF000410">
    <property type="entry name" value="CheR"/>
    <property type="match status" value="1"/>
</dbReference>
<reference evidence="7 8" key="1">
    <citation type="journal article" date="2015" name="Stand. Genomic Sci.">
        <title>Complete genome sequence and description of Salinispira pacifica gen. nov., sp. nov., a novel spirochaete isolated form a hypersaline microbial mat.</title>
        <authorList>
            <person name="Ben Hania W."/>
            <person name="Joseph M."/>
            <person name="Schumann P."/>
            <person name="Bunk B."/>
            <person name="Fiebig A."/>
            <person name="Sproer C."/>
            <person name="Klenk H.P."/>
            <person name="Fardeau M.L."/>
            <person name="Spring S."/>
        </authorList>
    </citation>
    <scope>NUCLEOTIDE SEQUENCE [LARGE SCALE GENOMIC DNA]</scope>
    <source>
        <strain evidence="7 8">L21-RPul-D2</strain>
    </source>
</reference>
<dbReference type="InterPro" id="IPR022641">
    <property type="entry name" value="CheR_N"/>
</dbReference>
<dbReference type="PANTHER" id="PTHR24422">
    <property type="entry name" value="CHEMOTAXIS PROTEIN METHYLTRANSFERASE"/>
    <property type="match status" value="1"/>
</dbReference>